<feature type="transmembrane region" description="Helical" evidence="5">
    <location>
        <begin position="296"/>
        <end position="316"/>
    </location>
</feature>
<feature type="transmembrane region" description="Helical" evidence="5">
    <location>
        <begin position="261"/>
        <end position="284"/>
    </location>
</feature>
<keyword evidence="2 5" id="KW-0812">Transmembrane</keyword>
<keyword evidence="4 5" id="KW-0472">Membrane</keyword>
<dbReference type="InterPro" id="IPR042502">
    <property type="entry name" value="TM7SF3"/>
</dbReference>
<organism evidence="7 8">
    <name type="scientific">Pyxicephalus adspersus</name>
    <name type="common">African bullfrog</name>
    <dbReference type="NCBI Taxonomy" id="30357"/>
    <lineage>
        <taxon>Eukaryota</taxon>
        <taxon>Metazoa</taxon>
        <taxon>Chordata</taxon>
        <taxon>Craniata</taxon>
        <taxon>Vertebrata</taxon>
        <taxon>Euteleostomi</taxon>
        <taxon>Amphibia</taxon>
        <taxon>Batrachia</taxon>
        <taxon>Anura</taxon>
        <taxon>Neobatrachia</taxon>
        <taxon>Ranoidea</taxon>
        <taxon>Pyxicephalidae</taxon>
        <taxon>Pyxicephalinae</taxon>
        <taxon>Pyxicephalus</taxon>
    </lineage>
</organism>
<evidence type="ECO:0000313" key="7">
    <source>
        <dbReference type="EMBL" id="DBA30361.1"/>
    </source>
</evidence>
<accession>A0AAV3AG77</accession>
<feature type="transmembrane region" description="Helical" evidence="5">
    <location>
        <begin position="238"/>
        <end position="255"/>
    </location>
</feature>
<dbReference type="Pfam" id="PF13886">
    <property type="entry name" value="TM7S3_TM198"/>
    <property type="match status" value="1"/>
</dbReference>
<evidence type="ECO:0000313" key="8">
    <source>
        <dbReference type="Proteomes" id="UP001181693"/>
    </source>
</evidence>
<evidence type="ECO:0000256" key="4">
    <source>
        <dbReference type="ARBA" id="ARBA00023136"/>
    </source>
</evidence>
<feature type="transmembrane region" description="Helical" evidence="5">
    <location>
        <begin position="209"/>
        <end position="226"/>
    </location>
</feature>
<feature type="domain" description="TM7S3/TM198-like" evidence="6">
    <location>
        <begin position="189"/>
        <end position="393"/>
    </location>
</feature>
<dbReference type="Pfam" id="PF25992">
    <property type="entry name" value="Ig_TM7SF3_N"/>
    <property type="match status" value="1"/>
</dbReference>
<dbReference type="GO" id="GO:0005886">
    <property type="term" value="C:plasma membrane"/>
    <property type="evidence" value="ECO:0007669"/>
    <property type="project" value="TreeGrafter"/>
</dbReference>
<dbReference type="EMBL" id="DYDO01000002">
    <property type="protein sequence ID" value="DBA30361.1"/>
    <property type="molecule type" value="Genomic_DNA"/>
</dbReference>
<gene>
    <name evidence="7" type="ORF">GDO54_006354</name>
</gene>
<reference evidence="7" key="1">
    <citation type="thesis" date="2020" institute="ProQuest LLC" country="789 East Eisenhower Parkway, Ann Arbor, MI, USA">
        <title>Comparative Genomics and Chromosome Evolution.</title>
        <authorList>
            <person name="Mudd A.B."/>
        </authorList>
    </citation>
    <scope>NUCLEOTIDE SEQUENCE</scope>
    <source>
        <strain evidence="7">1538</strain>
        <tissue evidence="7">Blood</tissue>
    </source>
</reference>
<dbReference type="AlphaFoldDB" id="A0AAV3AG77"/>
<protein>
    <recommendedName>
        <fullName evidence="6">TM7S3/TM198-like domain-containing protein</fullName>
    </recommendedName>
</protein>
<dbReference type="PANTHER" id="PTHR15937:SF3">
    <property type="entry name" value="TRANSMEMBRANE 7 SUPERFAMILY MEMBER 3"/>
    <property type="match status" value="1"/>
</dbReference>
<keyword evidence="3 5" id="KW-1133">Transmembrane helix</keyword>
<evidence type="ECO:0000256" key="1">
    <source>
        <dbReference type="ARBA" id="ARBA00004141"/>
    </source>
</evidence>
<dbReference type="PANTHER" id="PTHR15937">
    <property type="entry name" value="TRANSMEMBRANE 7 SUPERFAMILY MEMBER 3"/>
    <property type="match status" value="1"/>
</dbReference>
<feature type="transmembrane region" description="Helical" evidence="5">
    <location>
        <begin position="186"/>
        <end position="203"/>
    </location>
</feature>
<evidence type="ECO:0000256" key="5">
    <source>
        <dbReference type="SAM" id="Phobius"/>
    </source>
</evidence>
<evidence type="ECO:0000259" key="6">
    <source>
        <dbReference type="Pfam" id="PF13886"/>
    </source>
</evidence>
<sequence>MNHRRCTHARFSSDISREPLQVYPIPGACNLEFDLDIDPNVYLQYNLYETIIKFAPANLGHARDATPGECDTQTGQSTRWRLQYEIYQYFLPENNLSESTLIAHLQRMSTVSQVTDNGIKLATLTSNDRTIMAFSSIPGQGIIYNVIVRDPLLNTSAAYVPVHTYACNFTETMDNCYTLGKVSTKIFFTIFAILGLFVCFLGHRFLKTGFFFHGFIIFGFLMFVLLTRVTPLEYSDRLSLTTLIGIIGGLLLAGYWWRFGFVYICMLLVGLVLGFLLSSIVFFTPIGDFSTFRSDTVFWLTFTCIALLVLMCLLPFPRILNILSCSIVGSYTVVLAIDSYLYTSLSYITLNVLKRALNKDFSTAYTSVPFQTNDFIIMAVWALLALSGAVTQFYRECGRPLFPTTPYVIWKRDREYV</sequence>
<feature type="transmembrane region" description="Helical" evidence="5">
    <location>
        <begin position="374"/>
        <end position="394"/>
    </location>
</feature>
<comment type="caution">
    <text evidence="7">The sequence shown here is derived from an EMBL/GenBank/DDBJ whole genome shotgun (WGS) entry which is preliminary data.</text>
</comment>
<dbReference type="GO" id="GO:0043069">
    <property type="term" value="P:negative regulation of programmed cell death"/>
    <property type="evidence" value="ECO:0007669"/>
    <property type="project" value="TreeGrafter"/>
</dbReference>
<proteinExistence type="predicted"/>
<keyword evidence="8" id="KW-1185">Reference proteome</keyword>
<feature type="transmembrane region" description="Helical" evidence="5">
    <location>
        <begin position="328"/>
        <end position="353"/>
    </location>
</feature>
<comment type="subcellular location">
    <subcellularLocation>
        <location evidence="1">Membrane</location>
        <topology evidence="1">Multi-pass membrane protein</topology>
    </subcellularLocation>
</comment>
<dbReference type="Proteomes" id="UP001181693">
    <property type="component" value="Unassembled WGS sequence"/>
</dbReference>
<evidence type="ECO:0000256" key="3">
    <source>
        <dbReference type="ARBA" id="ARBA00022989"/>
    </source>
</evidence>
<evidence type="ECO:0000256" key="2">
    <source>
        <dbReference type="ARBA" id="ARBA00022692"/>
    </source>
</evidence>
<dbReference type="InterPro" id="IPR025256">
    <property type="entry name" value="TM7S3/TM198-like_dom"/>
</dbReference>
<name>A0AAV3AG77_PYXAD</name>